<evidence type="ECO:0000256" key="1">
    <source>
        <dbReference type="ARBA" id="ARBA00004141"/>
    </source>
</evidence>
<dbReference type="Pfam" id="PF00335">
    <property type="entry name" value="Tetraspanin"/>
    <property type="match status" value="1"/>
</dbReference>
<gene>
    <name evidence="8" type="ORF">PoB_003209900</name>
</gene>
<keyword evidence="6" id="KW-1015">Disulfide bond</keyword>
<dbReference type="PANTHER" id="PTHR19282">
    <property type="entry name" value="TETRASPANIN"/>
    <property type="match status" value="1"/>
</dbReference>
<feature type="transmembrane region" description="Helical" evidence="7">
    <location>
        <begin position="12"/>
        <end position="34"/>
    </location>
</feature>
<evidence type="ECO:0000256" key="3">
    <source>
        <dbReference type="ARBA" id="ARBA00022692"/>
    </source>
</evidence>
<dbReference type="InterPro" id="IPR008952">
    <property type="entry name" value="Tetraspanin_EC2_sf"/>
</dbReference>
<evidence type="ECO:0000313" key="9">
    <source>
        <dbReference type="Proteomes" id="UP000735302"/>
    </source>
</evidence>
<dbReference type="PRINTS" id="PR00259">
    <property type="entry name" value="TMFOUR"/>
</dbReference>
<evidence type="ECO:0000256" key="4">
    <source>
        <dbReference type="ARBA" id="ARBA00022989"/>
    </source>
</evidence>
<dbReference type="GO" id="GO:0005886">
    <property type="term" value="C:plasma membrane"/>
    <property type="evidence" value="ECO:0007669"/>
    <property type="project" value="TreeGrafter"/>
</dbReference>
<feature type="disulfide bond" evidence="6">
    <location>
        <begin position="147"/>
        <end position="167"/>
    </location>
</feature>
<dbReference type="PANTHER" id="PTHR19282:SF456">
    <property type="entry name" value="CD63 MOLECULE"/>
    <property type="match status" value="1"/>
</dbReference>
<dbReference type="InterPro" id="IPR000301">
    <property type="entry name" value="Tetraspanin_animals"/>
</dbReference>
<dbReference type="AlphaFoldDB" id="A0AAV4AH75"/>
<keyword evidence="5 7" id="KW-0472">Membrane</keyword>
<feature type="transmembrane region" description="Helical" evidence="7">
    <location>
        <begin position="205"/>
        <end position="230"/>
    </location>
</feature>
<dbReference type="EMBL" id="BLXT01003749">
    <property type="protein sequence ID" value="GFO05594.1"/>
    <property type="molecule type" value="Genomic_DNA"/>
</dbReference>
<comment type="subcellular location">
    <subcellularLocation>
        <location evidence="1 7">Membrane</location>
        <topology evidence="1 7">Multi-pass membrane protein</topology>
    </subcellularLocation>
</comment>
<organism evidence="8 9">
    <name type="scientific">Plakobranchus ocellatus</name>
    <dbReference type="NCBI Taxonomy" id="259542"/>
    <lineage>
        <taxon>Eukaryota</taxon>
        <taxon>Metazoa</taxon>
        <taxon>Spiralia</taxon>
        <taxon>Lophotrochozoa</taxon>
        <taxon>Mollusca</taxon>
        <taxon>Gastropoda</taxon>
        <taxon>Heterobranchia</taxon>
        <taxon>Euthyneura</taxon>
        <taxon>Panpulmonata</taxon>
        <taxon>Sacoglossa</taxon>
        <taxon>Placobranchoidea</taxon>
        <taxon>Plakobranchidae</taxon>
        <taxon>Plakobranchus</taxon>
    </lineage>
</organism>
<evidence type="ECO:0000256" key="2">
    <source>
        <dbReference type="ARBA" id="ARBA00006840"/>
    </source>
</evidence>
<protein>
    <recommendedName>
        <fullName evidence="7">Tetraspanin</fullName>
    </recommendedName>
</protein>
<feature type="transmembrane region" description="Helical" evidence="7">
    <location>
        <begin position="54"/>
        <end position="75"/>
    </location>
</feature>
<evidence type="ECO:0000313" key="8">
    <source>
        <dbReference type="EMBL" id="GFO05594.1"/>
    </source>
</evidence>
<comment type="similarity">
    <text evidence="2 7">Belongs to the tetraspanin (TM4SF) family.</text>
</comment>
<dbReference type="Proteomes" id="UP000735302">
    <property type="component" value="Unassembled WGS sequence"/>
</dbReference>
<reference evidence="8 9" key="1">
    <citation type="journal article" date="2021" name="Elife">
        <title>Chloroplast acquisition without the gene transfer in kleptoplastic sea slugs, Plakobranchus ocellatus.</title>
        <authorList>
            <person name="Maeda T."/>
            <person name="Takahashi S."/>
            <person name="Yoshida T."/>
            <person name="Shimamura S."/>
            <person name="Takaki Y."/>
            <person name="Nagai Y."/>
            <person name="Toyoda A."/>
            <person name="Suzuki Y."/>
            <person name="Arimoto A."/>
            <person name="Ishii H."/>
            <person name="Satoh N."/>
            <person name="Nishiyama T."/>
            <person name="Hasebe M."/>
            <person name="Maruyama T."/>
            <person name="Minagawa J."/>
            <person name="Obokata J."/>
            <person name="Shigenobu S."/>
        </authorList>
    </citation>
    <scope>NUCLEOTIDE SEQUENCE [LARGE SCALE GENOMIC DNA]</scope>
</reference>
<evidence type="ECO:0000256" key="7">
    <source>
        <dbReference type="RuleBase" id="RU361218"/>
    </source>
</evidence>
<sequence>MVEGGMKCVKYLLFLFNLIFVLAGIGLVAAGAYVKIKLDQYYDFFGNDYMGPGILLIVVGVFIFILAFFGCCGAYKENYCLTMTFAVFLGIIFILEISGGIAAFVLRDDIESEIEQVLSDAQKNYNTTGHDGVTSAWDKLQEEFDCCGVQNFSDWKSVLPNKPPASCCKEDVTDDQCSGRSYTNTVPIYTEGCRASFEKYLKDKVAIIGGVGIGLAFVQVVGILFACCLARAIRKEYEVV</sequence>
<evidence type="ECO:0000256" key="6">
    <source>
        <dbReference type="PIRSR" id="PIRSR002419-1"/>
    </source>
</evidence>
<accession>A0AAV4AH75</accession>
<feature type="transmembrane region" description="Helical" evidence="7">
    <location>
        <begin position="87"/>
        <end position="106"/>
    </location>
</feature>
<dbReference type="CDD" id="cd03127">
    <property type="entry name" value="tetraspanin_LEL"/>
    <property type="match status" value="1"/>
</dbReference>
<dbReference type="SUPFAM" id="SSF48652">
    <property type="entry name" value="Tetraspanin"/>
    <property type="match status" value="1"/>
</dbReference>
<comment type="caution">
    <text evidence="8">The sequence shown here is derived from an EMBL/GenBank/DDBJ whole genome shotgun (WGS) entry which is preliminary data.</text>
</comment>
<keyword evidence="4 7" id="KW-1133">Transmembrane helix</keyword>
<dbReference type="PIRSF" id="PIRSF002419">
    <property type="entry name" value="Tetraspanin"/>
    <property type="match status" value="1"/>
</dbReference>
<proteinExistence type="inferred from homology"/>
<keyword evidence="3 7" id="KW-0812">Transmembrane</keyword>
<name>A0AAV4AH75_9GAST</name>
<evidence type="ECO:0000256" key="5">
    <source>
        <dbReference type="ARBA" id="ARBA00023136"/>
    </source>
</evidence>
<dbReference type="InterPro" id="IPR018499">
    <property type="entry name" value="Tetraspanin/Peripherin"/>
</dbReference>
<dbReference type="Gene3D" id="1.10.1450.10">
    <property type="entry name" value="Tetraspanin"/>
    <property type="match status" value="1"/>
</dbReference>
<keyword evidence="9" id="KW-1185">Reference proteome</keyword>